<proteinExistence type="predicted"/>
<evidence type="ECO:0000313" key="3">
    <source>
        <dbReference type="Proteomes" id="UP001152523"/>
    </source>
</evidence>
<evidence type="ECO:0000259" key="1">
    <source>
        <dbReference type="Pfam" id="PF13966"/>
    </source>
</evidence>
<evidence type="ECO:0000313" key="2">
    <source>
        <dbReference type="EMBL" id="CAH9128983.1"/>
    </source>
</evidence>
<dbReference type="AlphaFoldDB" id="A0AAV0F0D3"/>
<name>A0AAV0F0D3_9ASTE</name>
<dbReference type="EMBL" id="CAMAPF010000954">
    <property type="protein sequence ID" value="CAH9128983.1"/>
    <property type="molecule type" value="Genomic_DNA"/>
</dbReference>
<accession>A0AAV0F0D3</accession>
<dbReference type="Pfam" id="PF13966">
    <property type="entry name" value="zf-RVT"/>
    <property type="match status" value="1"/>
</dbReference>
<comment type="caution">
    <text evidence="2">The sequence shown here is derived from an EMBL/GenBank/DDBJ whole genome shotgun (WGS) entry which is preliminary data.</text>
</comment>
<dbReference type="Proteomes" id="UP001152523">
    <property type="component" value="Unassembled WGS sequence"/>
</dbReference>
<sequence length="125" mass="14574">MSLRDRRLIQQISLSYRQVPDRLMWNSKKDDHFCVRSCYRKLTGEVSARGWIGWTQMWKWSIPPKIKTFFWQVCLGFLPTLCALRSRRVNCPWICGLCKGAEESSLHLSAQCPTAVEVGRILGRK</sequence>
<keyword evidence="3" id="KW-1185">Reference proteome</keyword>
<feature type="domain" description="Reverse transcriptase zinc-binding" evidence="1">
    <location>
        <begin position="33"/>
        <end position="117"/>
    </location>
</feature>
<protein>
    <recommendedName>
        <fullName evidence="1">Reverse transcriptase zinc-binding domain-containing protein</fullName>
    </recommendedName>
</protein>
<organism evidence="2 3">
    <name type="scientific">Cuscuta epithymum</name>
    <dbReference type="NCBI Taxonomy" id="186058"/>
    <lineage>
        <taxon>Eukaryota</taxon>
        <taxon>Viridiplantae</taxon>
        <taxon>Streptophyta</taxon>
        <taxon>Embryophyta</taxon>
        <taxon>Tracheophyta</taxon>
        <taxon>Spermatophyta</taxon>
        <taxon>Magnoliopsida</taxon>
        <taxon>eudicotyledons</taxon>
        <taxon>Gunneridae</taxon>
        <taxon>Pentapetalae</taxon>
        <taxon>asterids</taxon>
        <taxon>lamiids</taxon>
        <taxon>Solanales</taxon>
        <taxon>Convolvulaceae</taxon>
        <taxon>Cuscuteae</taxon>
        <taxon>Cuscuta</taxon>
        <taxon>Cuscuta subgen. Cuscuta</taxon>
    </lineage>
</organism>
<gene>
    <name evidence="2" type="ORF">CEPIT_LOCUS29493</name>
</gene>
<reference evidence="2" key="1">
    <citation type="submission" date="2022-07" db="EMBL/GenBank/DDBJ databases">
        <authorList>
            <person name="Macas J."/>
            <person name="Novak P."/>
            <person name="Neumann P."/>
        </authorList>
    </citation>
    <scope>NUCLEOTIDE SEQUENCE</scope>
</reference>
<dbReference type="InterPro" id="IPR026960">
    <property type="entry name" value="RVT-Znf"/>
</dbReference>